<accession>A0A7I8V973</accession>
<evidence type="ECO:0000256" key="1">
    <source>
        <dbReference type="SAM" id="Phobius"/>
    </source>
</evidence>
<comment type="caution">
    <text evidence="2">The sequence shown here is derived from an EMBL/GenBank/DDBJ whole genome shotgun (WGS) entry which is preliminary data.</text>
</comment>
<dbReference type="OrthoDB" id="6102375at2759"/>
<evidence type="ECO:0000313" key="2">
    <source>
        <dbReference type="EMBL" id="CAD5111757.1"/>
    </source>
</evidence>
<dbReference type="EMBL" id="CAJFCJ010000002">
    <property type="protein sequence ID" value="CAD5111757.1"/>
    <property type="molecule type" value="Genomic_DNA"/>
</dbReference>
<keyword evidence="1" id="KW-0812">Transmembrane</keyword>
<dbReference type="PANTHER" id="PTHR45713:SF15">
    <property type="entry name" value="F5_8 TYPE C DOMAIN-CONTAINING PROTEIN"/>
    <property type="match status" value="1"/>
</dbReference>
<sequence length="256" mass="29166">MSIDDNSPKKDSLLLHSCQSSFSDKTRSLNEGKIKLLLICGIIFLFVGLTSLSVAIWLITSSECAIEESHDKRQIQQLSLTPSNSSTNQSVNQSEWEHDRKYDIDFERLRNSATVKNVVQSSTRFKRSYALIADLAIDGKKVFNLKTSQEPSCSQTDFETNPFFIIDLGHKRVISSIYLIFPFDYPLRTQCNFKVQVGIDKLEETILCREHLGIPIKPNLLIDCQRPIYGRYLRIELLDIGIERSLSICEVAVLKT</sequence>
<dbReference type="Gene3D" id="2.60.120.260">
    <property type="entry name" value="Galactose-binding domain-like"/>
    <property type="match status" value="1"/>
</dbReference>
<dbReference type="InterPro" id="IPR008979">
    <property type="entry name" value="Galactose-bd-like_sf"/>
</dbReference>
<organism evidence="2 3">
    <name type="scientific">Dimorphilus gyrociliatus</name>
    <dbReference type="NCBI Taxonomy" id="2664684"/>
    <lineage>
        <taxon>Eukaryota</taxon>
        <taxon>Metazoa</taxon>
        <taxon>Spiralia</taxon>
        <taxon>Lophotrochozoa</taxon>
        <taxon>Annelida</taxon>
        <taxon>Polychaeta</taxon>
        <taxon>Polychaeta incertae sedis</taxon>
        <taxon>Dinophilidae</taxon>
        <taxon>Dimorphilus</taxon>
    </lineage>
</organism>
<gene>
    <name evidence="2" type="ORF">DGYR_LOCUS999</name>
</gene>
<dbReference type="PANTHER" id="PTHR45713">
    <property type="entry name" value="FTP DOMAIN-CONTAINING PROTEIN"/>
    <property type="match status" value="1"/>
</dbReference>
<name>A0A7I8V973_9ANNE</name>
<keyword evidence="1" id="KW-0472">Membrane</keyword>
<evidence type="ECO:0000313" key="3">
    <source>
        <dbReference type="Proteomes" id="UP000549394"/>
    </source>
</evidence>
<dbReference type="Proteomes" id="UP000549394">
    <property type="component" value="Unassembled WGS sequence"/>
</dbReference>
<dbReference type="SUPFAM" id="SSF49785">
    <property type="entry name" value="Galactose-binding domain-like"/>
    <property type="match status" value="1"/>
</dbReference>
<dbReference type="AlphaFoldDB" id="A0A7I8V973"/>
<reference evidence="2 3" key="1">
    <citation type="submission" date="2020-08" db="EMBL/GenBank/DDBJ databases">
        <authorList>
            <person name="Hejnol A."/>
        </authorList>
    </citation>
    <scope>NUCLEOTIDE SEQUENCE [LARGE SCALE GENOMIC DNA]</scope>
</reference>
<proteinExistence type="predicted"/>
<dbReference type="InterPro" id="IPR051941">
    <property type="entry name" value="BG_Antigen-Binding_Lectin"/>
</dbReference>
<feature type="transmembrane region" description="Helical" evidence="1">
    <location>
        <begin position="36"/>
        <end position="59"/>
    </location>
</feature>
<protein>
    <submittedName>
        <fullName evidence="2">DgyrCDS1036</fullName>
    </submittedName>
</protein>
<keyword evidence="1" id="KW-1133">Transmembrane helix</keyword>
<keyword evidence="3" id="KW-1185">Reference proteome</keyword>
<dbReference type="Pfam" id="PF22633">
    <property type="entry name" value="F5_F8_type_C_2"/>
    <property type="match status" value="1"/>
</dbReference>